<dbReference type="PROSITE" id="PS50893">
    <property type="entry name" value="ABC_TRANSPORTER_2"/>
    <property type="match status" value="1"/>
</dbReference>
<dbReference type="InterPro" id="IPR027417">
    <property type="entry name" value="P-loop_NTPase"/>
</dbReference>
<dbReference type="PANTHER" id="PTHR43394">
    <property type="entry name" value="ATP-DEPENDENT PERMEASE MDL1, MITOCHONDRIAL"/>
    <property type="match status" value="1"/>
</dbReference>
<evidence type="ECO:0000256" key="3">
    <source>
        <dbReference type="ARBA" id="ARBA00022741"/>
    </source>
</evidence>
<feature type="transmembrane region" description="Helical" evidence="7">
    <location>
        <begin position="256"/>
        <end position="275"/>
    </location>
</feature>
<accession>A0A3E4QY30</accession>
<dbReference type="InterPro" id="IPR003439">
    <property type="entry name" value="ABC_transporter-like_ATP-bd"/>
</dbReference>
<feature type="transmembrane region" description="Helical" evidence="7">
    <location>
        <begin position="66"/>
        <end position="89"/>
    </location>
</feature>
<dbReference type="InterPro" id="IPR039421">
    <property type="entry name" value="Type_1_exporter"/>
</dbReference>
<dbReference type="InterPro" id="IPR014223">
    <property type="entry name" value="ABC_CydC/D"/>
</dbReference>
<evidence type="ECO:0000256" key="7">
    <source>
        <dbReference type="SAM" id="Phobius"/>
    </source>
</evidence>
<feature type="transmembrane region" description="Helical" evidence="7">
    <location>
        <begin position="145"/>
        <end position="165"/>
    </location>
</feature>
<keyword evidence="3" id="KW-0547">Nucleotide-binding</keyword>
<dbReference type="PANTHER" id="PTHR43394:SF1">
    <property type="entry name" value="ATP-BINDING CASSETTE SUB-FAMILY B MEMBER 10, MITOCHONDRIAL"/>
    <property type="match status" value="1"/>
</dbReference>
<evidence type="ECO:0000256" key="2">
    <source>
        <dbReference type="ARBA" id="ARBA00022692"/>
    </source>
</evidence>
<dbReference type="InterPro" id="IPR011527">
    <property type="entry name" value="ABC1_TM_dom"/>
</dbReference>
<evidence type="ECO:0000313" key="11">
    <source>
        <dbReference type="Proteomes" id="UP000260943"/>
    </source>
</evidence>
<dbReference type="GO" id="GO:0034775">
    <property type="term" value="P:glutathione transmembrane transport"/>
    <property type="evidence" value="ECO:0007669"/>
    <property type="project" value="InterPro"/>
</dbReference>
<dbReference type="SUPFAM" id="SSF90123">
    <property type="entry name" value="ABC transporter transmembrane region"/>
    <property type="match status" value="1"/>
</dbReference>
<evidence type="ECO:0000256" key="4">
    <source>
        <dbReference type="ARBA" id="ARBA00022840"/>
    </source>
</evidence>
<keyword evidence="4" id="KW-0067">ATP-binding</keyword>
<dbReference type="SUPFAM" id="SSF52540">
    <property type="entry name" value="P-loop containing nucleoside triphosphate hydrolases"/>
    <property type="match status" value="1"/>
</dbReference>
<dbReference type="PROSITE" id="PS50929">
    <property type="entry name" value="ABC_TM1F"/>
    <property type="match status" value="1"/>
</dbReference>
<evidence type="ECO:0000259" key="9">
    <source>
        <dbReference type="PROSITE" id="PS50929"/>
    </source>
</evidence>
<proteinExistence type="predicted"/>
<feature type="domain" description="ABC transporter" evidence="8">
    <location>
        <begin position="356"/>
        <end position="590"/>
    </location>
</feature>
<dbReference type="Pfam" id="PF00005">
    <property type="entry name" value="ABC_tran"/>
    <property type="match status" value="1"/>
</dbReference>
<dbReference type="GO" id="GO:0005524">
    <property type="term" value="F:ATP binding"/>
    <property type="evidence" value="ECO:0007669"/>
    <property type="project" value="UniProtKB-KW"/>
</dbReference>
<dbReference type="GO" id="GO:0015421">
    <property type="term" value="F:ABC-type oligopeptide transporter activity"/>
    <property type="evidence" value="ECO:0007669"/>
    <property type="project" value="TreeGrafter"/>
</dbReference>
<protein>
    <submittedName>
        <fullName evidence="10">Thiol reductant ABC exporter subunit CydC</fullName>
    </submittedName>
</protein>
<comment type="subcellular location">
    <subcellularLocation>
        <location evidence="1">Cell membrane</location>
        <topology evidence="1">Multi-pass membrane protein</topology>
    </subcellularLocation>
</comment>
<keyword evidence="5 7" id="KW-1133">Transmembrane helix</keyword>
<dbReference type="Gene3D" id="3.40.50.300">
    <property type="entry name" value="P-loop containing nucleotide triphosphate hydrolases"/>
    <property type="match status" value="1"/>
</dbReference>
<dbReference type="AlphaFoldDB" id="A0A3E4QY30"/>
<dbReference type="GO" id="GO:0045454">
    <property type="term" value="P:cell redox homeostasis"/>
    <property type="evidence" value="ECO:0007669"/>
    <property type="project" value="InterPro"/>
</dbReference>
<gene>
    <name evidence="10" type="primary">cydC</name>
    <name evidence="10" type="ORF">DXC81_00080</name>
</gene>
<feature type="transmembrane region" description="Helical" evidence="7">
    <location>
        <begin position="31"/>
        <end position="54"/>
    </location>
</feature>
<sequence length="594" mass="63600">MPSKANRRHAGERRAFKTWVAPYLARHRLQLGVAIILGITAGAFACALMVTSGYLVSASAAHPDSILLLFVPLILVRVFGVGKPVIAYIERLASHDWVLRMTSDLRRRLYLSLERTAGAGRRVGDVMGALSEDIGHLQNLYLRSVFPLIVGGALYLMAAVCLGAIDLHMGLFFAAGCGVAAIIAPAVSLWAGAERERERKQAKRDLYTELADNVLGIADWTCSGRRKDYLARHLDLQQRSSACEKAARRFDRRRDLLVQASFGCVAFAILLWAAGRFGGQPAAVSDAANWIAAFCLGFFPLTDEFSQLPGAAVEGAGHLGALEHLASVASTSEAPADRAPMQGAAPCAPVGSKPAIALQNAAFRYPDAPADALDAIGLSIPFGQHVAILGRSGAGKSTLKALIHGDLSPTRGSIEIDGTPSCSLREQMPRIMSVAHQDPYLFGTTLYDNLCVGRASATREEALDALDKVGLSSLVASLPQGIDTMVDEGGLRFSGGERHRIALARILLADAPIVMLDEPFAGLDPVTESRLLATLLDVFADKTLIMITHHLKGIEHMDRVVFLENGSIALDGAPADLKRTSARYRDLVAFDQGL</sequence>
<name>A0A3E4QY30_9ACTN</name>
<comment type="caution">
    <text evidence="10">The sequence shown here is derived from an EMBL/GenBank/DDBJ whole genome shotgun (WGS) entry which is preliminary data.</text>
</comment>
<evidence type="ECO:0000256" key="5">
    <source>
        <dbReference type="ARBA" id="ARBA00022989"/>
    </source>
</evidence>
<dbReference type="Proteomes" id="UP000260943">
    <property type="component" value="Unassembled WGS sequence"/>
</dbReference>
<feature type="transmembrane region" description="Helical" evidence="7">
    <location>
        <begin position="171"/>
        <end position="193"/>
    </location>
</feature>
<dbReference type="NCBIfam" id="TIGR02868">
    <property type="entry name" value="CydC"/>
    <property type="match status" value="1"/>
</dbReference>
<keyword evidence="2 7" id="KW-0812">Transmembrane</keyword>
<dbReference type="Gene3D" id="1.20.1560.10">
    <property type="entry name" value="ABC transporter type 1, transmembrane domain"/>
    <property type="match status" value="1"/>
</dbReference>
<dbReference type="GO" id="GO:0005886">
    <property type="term" value="C:plasma membrane"/>
    <property type="evidence" value="ECO:0007669"/>
    <property type="project" value="UniProtKB-SubCell"/>
</dbReference>
<evidence type="ECO:0000256" key="1">
    <source>
        <dbReference type="ARBA" id="ARBA00004651"/>
    </source>
</evidence>
<dbReference type="GO" id="GO:0016887">
    <property type="term" value="F:ATP hydrolysis activity"/>
    <property type="evidence" value="ECO:0007669"/>
    <property type="project" value="InterPro"/>
</dbReference>
<keyword evidence="6 7" id="KW-0472">Membrane</keyword>
<reference evidence="10 11" key="1">
    <citation type="submission" date="2018-08" db="EMBL/GenBank/DDBJ databases">
        <title>A genome reference for cultivated species of the human gut microbiota.</title>
        <authorList>
            <person name="Zou Y."/>
            <person name="Xue W."/>
            <person name="Luo G."/>
        </authorList>
    </citation>
    <scope>NUCLEOTIDE SEQUENCE [LARGE SCALE GENOMIC DNA]</scope>
    <source>
        <strain evidence="10 11">TF08-14</strain>
    </source>
</reference>
<organism evidence="10 11">
    <name type="scientific">Collinsella tanakaei</name>
    <dbReference type="NCBI Taxonomy" id="626935"/>
    <lineage>
        <taxon>Bacteria</taxon>
        <taxon>Bacillati</taxon>
        <taxon>Actinomycetota</taxon>
        <taxon>Coriobacteriia</taxon>
        <taxon>Coriobacteriales</taxon>
        <taxon>Coriobacteriaceae</taxon>
        <taxon>Collinsella</taxon>
    </lineage>
</organism>
<feature type="domain" description="ABC transmembrane type-1" evidence="9">
    <location>
        <begin position="33"/>
        <end position="317"/>
    </location>
</feature>
<dbReference type="SMART" id="SM00382">
    <property type="entry name" value="AAA"/>
    <property type="match status" value="1"/>
</dbReference>
<dbReference type="RefSeq" id="WP_117678639.1">
    <property type="nucleotide sequence ID" value="NZ_QSRJ01000001.1"/>
</dbReference>
<evidence type="ECO:0000313" key="10">
    <source>
        <dbReference type="EMBL" id="RGL12110.1"/>
    </source>
</evidence>
<evidence type="ECO:0000256" key="6">
    <source>
        <dbReference type="ARBA" id="ARBA00023136"/>
    </source>
</evidence>
<evidence type="ECO:0000259" key="8">
    <source>
        <dbReference type="PROSITE" id="PS50893"/>
    </source>
</evidence>
<dbReference type="EMBL" id="QSRJ01000001">
    <property type="protein sequence ID" value="RGL12110.1"/>
    <property type="molecule type" value="Genomic_DNA"/>
</dbReference>
<dbReference type="InterPro" id="IPR003593">
    <property type="entry name" value="AAA+_ATPase"/>
</dbReference>
<dbReference type="InterPro" id="IPR036640">
    <property type="entry name" value="ABC1_TM_sf"/>
</dbReference>